<evidence type="ECO:0000256" key="5">
    <source>
        <dbReference type="ARBA" id="ARBA00023027"/>
    </source>
</evidence>
<evidence type="ECO:0000256" key="6">
    <source>
        <dbReference type="ARBA" id="ARBA00023211"/>
    </source>
</evidence>
<comment type="cofactor">
    <cofactor evidence="1">
        <name>Mn(2+)</name>
        <dbReference type="ChEBI" id="CHEBI:29035"/>
    </cofactor>
</comment>
<dbReference type="InterPro" id="IPR050501">
    <property type="entry name" value="ICDH/IPMDH"/>
</dbReference>
<organism evidence="8 9">
    <name type="scientific">Terasakiispira papahanaumokuakeensis</name>
    <dbReference type="NCBI Taxonomy" id="197479"/>
    <lineage>
        <taxon>Bacteria</taxon>
        <taxon>Pseudomonadati</taxon>
        <taxon>Pseudomonadota</taxon>
        <taxon>Gammaproteobacteria</taxon>
        <taxon>Oceanospirillales</taxon>
        <taxon>Terasakiispira</taxon>
    </lineage>
</organism>
<keyword evidence="5" id="KW-0520">NAD</keyword>
<reference evidence="8 9" key="1">
    <citation type="submission" date="2016-08" db="EMBL/GenBank/DDBJ databases">
        <authorList>
            <person name="Seilhamer J.J."/>
        </authorList>
    </citation>
    <scope>NUCLEOTIDE SEQUENCE [LARGE SCALE GENOMIC DNA]</scope>
    <source>
        <strain evidence="8 9">PH27A</strain>
    </source>
</reference>
<gene>
    <name evidence="8" type="ORF">BFW38_09805</name>
</gene>
<comment type="cofactor">
    <cofactor evidence="2">
        <name>Mg(2+)</name>
        <dbReference type="ChEBI" id="CHEBI:18420"/>
    </cofactor>
</comment>
<dbReference type="STRING" id="197479.BFW38_09805"/>
<dbReference type="Pfam" id="PF00180">
    <property type="entry name" value="Iso_dh"/>
    <property type="match status" value="1"/>
</dbReference>
<protein>
    <submittedName>
        <fullName evidence="8">3-isopropylmalate dehydrogenase</fullName>
    </submittedName>
</protein>
<dbReference type="GO" id="GO:0016491">
    <property type="term" value="F:oxidoreductase activity"/>
    <property type="evidence" value="ECO:0007669"/>
    <property type="project" value="UniProtKB-KW"/>
</dbReference>
<keyword evidence="6" id="KW-0464">Manganese</keyword>
<evidence type="ECO:0000259" key="7">
    <source>
        <dbReference type="SMART" id="SM01329"/>
    </source>
</evidence>
<dbReference type="Gene3D" id="3.40.718.10">
    <property type="entry name" value="Isopropylmalate Dehydrogenase"/>
    <property type="match status" value="1"/>
</dbReference>
<proteinExistence type="predicted"/>
<evidence type="ECO:0000256" key="3">
    <source>
        <dbReference type="ARBA" id="ARBA00022723"/>
    </source>
</evidence>
<dbReference type="AlphaFoldDB" id="A0A1E2VEC5"/>
<dbReference type="InterPro" id="IPR024084">
    <property type="entry name" value="IsoPropMal-DH-like_dom"/>
</dbReference>
<keyword evidence="9" id="KW-1185">Reference proteome</keyword>
<dbReference type="PANTHER" id="PTHR43275:SF1">
    <property type="entry name" value="D-MALATE DEHYDROGENASE [DECARBOXYLATING]"/>
    <property type="match status" value="1"/>
</dbReference>
<comment type="caution">
    <text evidence="8">The sequence shown here is derived from an EMBL/GenBank/DDBJ whole genome shotgun (WGS) entry which is preliminary data.</text>
</comment>
<dbReference type="EMBL" id="MDTQ01000001">
    <property type="protein sequence ID" value="ODC05349.1"/>
    <property type="molecule type" value="Genomic_DNA"/>
</dbReference>
<accession>A0A1E2VEC5</accession>
<sequence length="393" mass="43295">MRRSWRIAVLPGDGIGSEVVGATLPLLRHASQMAGLDLNWDMLPWPSTAWHEDNGQMMPDDALAQLSQYDAMLMGALGDPGPTSNPNRYLLSDGVSLSPLLTLRKGFDLWACERPAQLLEGAHQYLADDRARDVDMLVIRENSEGEYVNQGGRLHRGTPRETATQLEVFTRAATERLLRHAFESAQRRAAERKEKGQTRHFKRLDGSHATSQVCLITKRNALPEWGELYTEVFEQLSQRYPDVAIHHELIDAACMKFVQAPWQFDVVAASNLQGDILTDLAAILSGGMGVAPSCNLKPDDRSVPPLFEPTHGSAPDIAGQHLADPTAMILTAAMMLDWMGVEDPAASDAAEHLRRATEASLKARNEGSTLTGTDNISQHIEHFLAQRQEALTP</sequence>
<dbReference type="SMART" id="SM01329">
    <property type="entry name" value="Iso_dh"/>
    <property type="match status" value="1"/>
</dbReference>
<dbReference type="GO" id="GO:0046872">
    <property type="term" value="F:metal ion binding"/>
    <property type="evidence" value="ECO:0007669"/>
    <property type="project" value="UniProtKB-KW"/>
</dbReference>
<evidence type="ECO:0000313" key="9">
    <source>
        <dbReference type="Proteomes" id="UP000094291"/>
    </source>
</evidence>
<dbReference type="PANTHER" id="PTHR43275">
    <property type="entry name" value="D-MALATE DEHYDROGENASE [DECARBOXYLATING]"/>
    <property type="match status" value="1"/>
</dbReference>
<evidence type="ECO:0000256" key="2">
    <source>
        <dbReference type="ARBA" id="ARBA00001946"/>
    </source>
</evidence>
<dbReference type="SUPFAM" id="SSF53659">
    <property type="entry name" value="Isocitrate/Isopropylmalate dehydrogenase-like"/>
    <property type="match status" value="1"/>
</dbReference>
<evidence type="ECO:0000256" key="4">
    <source>
        <dbReference type="ARBA" id="ARBA00023002"/>
    </source>
</evidence>
<keyword evidence="3" id="KW-0479">Metal-binding</keyword>
<feature type="domain" description="Isopropylmalate dehydrogenase-like" evidence="7">
    <location>
        <begin position="6"/>
        <end position="380"/>
    </location>
</feature>
<evidence type="ECO:0000313" key="8">
    <source>
        <dbReference type="EMBL" id="ODC05349.1"/>
    </source>
</evidence>
<dbReference type="Proteomes" id="UP000094291">
    <property type="component" value="Unassembled WGS sequence"/>
</dbReference>
<keyword evidence="4" id="KW-0560">Oxidoreductase</keyword>
<dbReference type="OrthoDB" id="9806254at2"/>
<evidence type="ECO:0000256" key="1">
    <source>
        <dbReference type="ARBA" id="ARBA00001936"/>
    </source>
</evidence>
<name>A0A1E2VEC5_9GAMM</name>